<proteinExistence type="predicted"/>
<gene>
    <name evidence="1" type="ORF">rsdtw13_41980</name>
</gene>
<evidence type="ECO:0000313" key="2">
    <source>
        <dbReference type="Proteomes" id="UP001058074"/>
    </source>
</evidence>
<protein>
    <submittedName>
        <fullName evidence="1">Uncharacterized protein</fullName>
    </submittedName>
</protein>
<accession>A0ACB5RIM0</accession>
<evidence type="ECO:0000313" key="1">
    <source>
        <dbReference type="EMBL" id="GKX68940.1"/>
    </source>
</evidence>
<dbReference type="EMBL" id="BROD01000002">
    <property type="protein sequence ID" value="GKX68940.1"/>
    <property type="molecule type" value="Genomic_DNA"/>
</dbReference>
<sequence length="65" mass="6882">MKEVDKAIKEDPAGLVEIDELTELTVDQKVNGAIGTTAVTVTIGISEAVCPTRNQGCTVGTYKCR</sequence>
<dbReference type="Proteomes" id="UP001058074">
    <property type="component" value="Unassembled WGS sequence"/>
</dbReference>
<reference evidence="1" key="1">
    <citation type="journal article" date="2025" name="Int. J. Syst. Evol. Microbiol.">
        <title>Inconstantimicrobium mannanitabidum sp. nov., a novel member of the family Clostridiaceae isolated from anoxic soil under the treatment of reductive soil disinfestation.</title>
        <authorList>
            <person name="Ueki A."/>
            <person name="Tonouchi A."/>
            <person name="Honma S."/>
            <person name="Kaku N."/>
            <person name="Ueki K."/>
        </authorList>
    </citation>
    <scope>NUCLEOTIDE SEQUENCE</scope>
    <source>
        <strain evidence="1">TW13</strain>
    </source>
</reference>
<comment type="caution">
    <text evidence="1">The sequence shown here is derived from an EMBL/GenBank/DDBJ whole genome shotgun (WGS) entry which is preliminary data.</text>
</comment>
<name>A0ACB5RIM0_9CLOT</name>
<keyword evidence="2" id="KW-1185">Reference proteome</keyword>
<organism evidence="1 2">
    <name type="scientific">Inconstantimicrobium mannanitabidum</name>
    <dbReference type="NCBI Taxonomy" id="1604901"/>
    <lineage>
        <taxon>Bacteria</taxon>
        <taxon>Bacillati</taxon>
        <taxon>Bacillota</taxon>
        <taxon>Clostridia</taxon>
        <taxon>Eubacteriales</taxon>
        <taxon>Clostridiaceae</taxon>
        <taxon>Inconstantimicrobium</taxon>
    </lineage>
</organism>